<evidence type="ECO:0000256" key="7">
    <source>
        <dbReference type="ARBA" id="ARBA00022833"/>
    </source>
</evidence>
<feature type="compositionally biased region" description="Basic and acidic residues" evidence="9">
    <location>
        <begin position="1005"/>
        <end position="1021"/>
    </location>
</feature>
<feature type="compositionally biased region" description="Basic and acidic residues" evidence="9">
    <location>
        <begin position="475"/>
        <end position="487"/>
    </location>
</feature>
<feature type="region of interest" description="Disordered" evidence="9">
    <location>
        <begin position="131"/>
        <end position="153"/>
    </location>
</feature>
<feature type="region of interest" description="Disordered" evidence="9">
    <location>
        <begin position="260"/>
        <end position="347"/>
    </location>
</feature>
<evidence type="ECO:0000256" key="5">
    <source>
        <dbReference type="ARBA" id="ARBA00022723"/>
    </source>
</evidence>
<reference evidence="11 12" key="2">
    <citation type="submission" date="2018-11" db="EMBL/GenBank/DDBJ databases">
        <authorList>
            <consortium name="Pathogen Informatics"/>
        </authorList>
    </citation>
    <scope>NUCLEOTIDE SEQUENCE [LARGE SCALE GENOMIC DNA]</scope>
</reference>
<evidence type="ECO:0000313" key="11">
    <source>
        <dbReference type="EMBL" id="VDK42425.1"/>
    </source>
</evidence>
<comment type="subcellular location">
    <subcellularLocation>
        <location evidence="1">Nucleus</location>
    </subcellularLocation>
</comment>
<dbReference type="GO" id="GO:0006270">
    <property type="term" value="P:DNA replication initiation"/>
    <property type="evidence" value="ECO:0007669"/>
    <property type="project" value="InterPro"/>
</dbReference>
<proteinExistence type="inferred from homology"/>
<keyword evidence="5" id="KW-0479">Metal-binding</keyword>
<dbReference type="InterPro" id="IPR015408">
    <property type="entry name" value="Znf_Mcm10/DnaG"/>
</dbReference>
<feature type="compositionally biased region" description="Polar residues" evidence="9">
    <location>
        <begin position="132"/>
        <end position="142"/>
    </location>
</feature>
<evidence type="ECO:0000256" key="3">
    <source>
        <dbReference type="ARBA" id="ARBA00017770"/>
    </source>
</evidence>
<evidence type="ECO:0000256" key="8">
    <source>
        <dbReference type="ARBA" id="ARBA00023242"/>
    </source>
</evidence>
<dbReference type="EMBL" id="UYRS01019051">
    <property type="protein sequence ID" value="VDK42425.1"/>
    <property type="molecule type" value="Genomic_DNA"/>
</dbReference>
<keyword evidence="8" id="KW-0539">Nucleus</keyword>
<evidence type="ECO:0000313" key="13">
    <source>
        <dbReference type="WBParaSite" id="TASK_0000924101-mRNA-1"/>
    </source>
</evidence>
<protein>
    <recommendedName>
        <fullName evidence="3">Protein MCM10 homolog</fullName>
    </recommendedName>
</protein>
<dbReference type="InterPro" id="IPR012340">
    <property type="entry name" value="NA-bd_OB-fold"/>
</dbReference>
<dbReference type="Pfam" id="PF09329">
    <property type="entry name" value="zf-primase"/>
    <property type="match status" value="1"/>
</dbReference>
<keyword evidence="6" id="KW-0863">Zinc-finger</keyword>
<accession>A0A0R3WEJ2</accession>
<feature type="region of interest" description="Disordered" evidence="9">
    <location>
        <begin position="976"/>
        <end position="1021"/>
    </location>
</feature>
<dbReference type="Gene3D" id="2.40.50.140">
    <property type="entry name" value="Nucleic acid-binding proteins"/>
    <property type="match status" value="1"/>
</dbReference>
<dbReference type="OrthoDB" id="6093546at2759"/>
<evidence type="ECO:0000256" key="9">
    <source>
        <dbReference type="SAM" id="MobiDB-lite"/>
    </source>
</evidence>
<evidence type="ECO:0000256" key="1">
    <source>
        <dbReference type="ARBA" id="ARBA00004123"/>
    </source>
</evidence>
<name>A0A0R3WEJ2_TAEAS</name>
<feature type="compositionally biased region" description="Polar residues" evidence="9">
    <location>
        <begin position="989"/>
        <end position="1001"/>
    </location>
</feature>
<dbReference type="GO" id="GO:0003697">
    <property type="term" value="F:single-stranded DNA binding"/>
    <property type="evidence" value="ECO:0007669"/>
    <property type="project" value="InterPro"/>
</dbReference>
<reference evidence="13" key="1">
    <citation type="submission" date="2016-04" db="UniProtKB">
        <authorList>
            <consortium name="WormBaseParasite"/>
        </authorList>
    </citation>
    <scope>IDENTIFICATION</scope>
</reference>
<dbReference type="InterPro" id="IPR015411">
    <property type="entry name" value="Rep_factor_Mcm10_C"/>
</dbReference>
<feature type="compositionally biased region" description="Basic and acidic residues" evidence="9">
    <location>
        <begin position="316"/>
        <end position="326"/>
    </location>
</feature>
<evidence type="ECO:0000313" key="12">
    <source>
        <dbReference type="Proteomes" id="UP000282613"/>
    </source>
</evidence>
<keyword evidence="12" id="KW-1185">Reference proteome</keyword>
<dbReference type="STRING" id="60517.A0A0R3WEJ2"/>
<dbReference type="Pfam" id="PF22379">
    <property type="entry name" value="OB_MCM10"/>
    <property type="match status" value="1"/>
</dbReference>
<feature type="region of interest" description="Disordered" evidence="9">
    <location>
        <begin position="474"/>
        <end position="512"/>
    </location>
</feature>
<feature type="region of interest" description="Disordered" evidence="9">
    <location>
        <begin position="371"/>
        <end position="415"/>
    </location>
</feature>
<feature type="compositionally biased region" description="Polar residues" evidence="9">
    <location>
        <begin position="801"/>
        <end position="811"/>
    </location>
</feature>
<dbReference type="InterPro" id="IPR055065">
    <property type="entry name" value="OB_MCM10"/>
</dbReference>
<keyword evidence="7" id="KW-0862">Zinc</keyword>
<dbReference type="GO" id="GO:0043596">
    <property type="term" value="C:nuclear replication fork"/>
    <property type="evidence" value="ECO:0007669"/>
    <property type="project" value="TreeGrafter"/>
</dbReference>
<feature type="compositionally biased region" description="Basic and acidic residues" evidence="9">
    <location>
        <begin position="143"/>
        <end position="153"/>
    </location>
</feature>
<evidence type="ECO:0000256" key="2">
    <source>
        <dbReference type="ARBA" id="ARBA00009679"/>
    </source>
</evidence>
<feature type="compositionally biased region" description="Low complexity" evidence="9">
    <location>
        <begin position="812"/>
        <end position="823"/>
    </location>
</feature>
<dbReference type="WBParaSite" id="TASK_0000924101-mRNA-1">
    <property type="protein sequence ID" value="TASK_0000924101-mRNA-1"/>
    <property type="gene ID" value="TASK_0000924101"/>
</dbReference>
<feature type="domain" description="Replication factor Mcm10 C-terminal" evidence="10">
    <location>
        <begin position="825"/>
        <end position="1105"/>
    </location>
</feature>
<dbReference type="PANTHER" id="PTHR13454:SF11">
    <property type="entry name" value="PROTEIN MCM10 HOMOLOG"/>
    <property type="match status" value="1"/>
</dbReference>
<dbReference type="PANTHER" id="PTHR13454">
    <property type="entry name" value="PROTEIN MCM10 HOMOLOG"/>
    <property type="match status" value="1"/>
</dbReference>
<evidence type="ECO:0000256" key="6">
    <source>
        <dbReference type="ARBA" id="ARBA00022771"/>
    </source>
</evidence>
<dbReference type="InterPro" id="IPR040184">
    <property type="entry name" value="Mcm10"/>
</dbReference>
<feature type="region of interest" description="Disordered" evidence="9">
    <location>
        <begin position="801"/>
        <end position="823"/>
    </location>
</feature>
<keyword evidence="4" id="KW-0235">DNA replication</keyword>
<feature type="compositionally biased region" description="Polar residues" evidence="9">
    <location>
        <begin position="488"/>
        <end position="497"/>
    </location>
</feature>
<organism evidence="13">
    <name type="scientific">Taenia asiatica</name>
    <name type="common">Asian tapeworm</name>
    <dbReference type="NCBI Taxonomy" id="60517"/>
    <lineage>
        <taxon>Eukaryota</taxon>
        <taxon>Metazoa</taxon>
        <taxon>Spiralia</taxon>
        <taxon>Lophotrochozoa</taxon>
        <taxon>Platyhelminthes</taxon>
        <taxon>Cestoda</taxon>
        <taxon>Eucestoda</taxon>
        <taxon>Cyclophyllidea</taxon>
        <taxon>Taeniidae</taxon>
        <taxon>Taenia</taxon>
    </lineage>
</organism>
<evidence type="ECO:0000259" key="10">
    <source>
        <dbReference type="SMART" id="SM01280"/>
    </source>
</evidence>
<dbReference type="GO" id="GO:0008270">
    <property type="term" value="F:zinc ion binding"/>
    <property type="evidence" value="ECO:0007669"/>
    <property type="project" value="UniProtKB-KW"/>
</dbReference>
<gene>
    <name evidence="11" type="ORF">TASK_LOCUS9242</name>
</gene>
<comment type="similarity">
    <text evidence="2">Belongs to the MCM10 family.</text>
</comment>
<feature type="compositionally biased region" description="Basic and acidic residues" evidence="9">
    <location>
        <begin position="269"/>
        <end position="279"/>
    </location>
</feature>
<evidence type="ECO:0000256" key="4">
    <source>
        <dbReference type="ARBA" id="ARBA00022705"/>
    </source>
</evidence>
<dbReference type="Proteomes" id="UP000282613">
    <property type="component" value="Unassembled WGS sequence"/>
</dbReference>
<dbReference type="AlphaFoldDB" id="A0A0R3WEJ2"/>
<dbReference type="GO" id="GO:0003688">
    <property type="term" value="F:DNA replication origin binding"/>
    <property type="evidence" value="ECO:0007669"/>
    <property type="project" value="TreeGrafter"/>
</dbReference>
<dbReference type="SMART" id="SM01280">
    <property type="entry name" value="Mcm10"/>
    <property type="match status" value="1"/>
</dbReference>
<sequence>MEPSFVLDTGGAGRISNDSTIIYCSSKSFLEDAEEEEATPAKSVITPLEYDEDAIIAYPGFNVCSSKLRDECHVLQCPSMQKRHLLENFILSLRNSPTNILEASRYKESLESKDLNDLEGERQRLLSEINALRNSLPSTSDHSGSDREKEMRSDFTTIEACFPGEVPQGGAVAESDKEQLELESEEGTAIPSNFTHAIANNSGASDSAGNQRNISCAQEKLPKLEAFSSGIQPFEPYKNLPNAQGAYNRVRNTLKRAKGNPAAFVRSEAQSEEHTRELLMSDGPTSRPELCEEGRGWRSAIPMDSRLNSSSGIESRPQRSSKEKADNQACEMEPVNPPSTAPRGGAKVRLERTQSVAAPMTAEDINEFLAHSDGESSDSSDWNDVKEEAEEGEEVESCRIGGATPCTVSTPSPIPQTARDVEIAKLLDSPRTNVKLTNPQSAETENETILEHGGTWRSGMSEHGLRVGNSLSKIASERHEKRVEGESQRTPCGSEQVANIGPHGHSTNSRRKALQICESRRANVLASLGGSRKGLPSHSSSLSNDEYFVAVPTDIRVMRPQISSELWATRTSNRRVFSLSQYVREAAGSGGLSLQTETTVLVGVIGSKMPPHRSRNNKIFSIWRLTDLMSVGTGAPNGHNINLFLFGAVHEKLWKEPEGTVVAILKPKLLPPNENSNLTSTNGTVLSITVDSAPFVMLLGMSLDFALCAATTKVGRPCSRIVNKNACRYCDLHVKTAYYSASSMRPGFATTLFSKPGYCQRRGSKRLSGDASDRGFLLHHPTSMPIDRGQDTRSLNRLAVSSGSAGNAVHQSPSSLSTASRTSFQATPSELKVSFASPLNRPTQGSLNLLRHLEATSASPLTLPESSVKSKYLKNAKSQANSHETFATFFAGVKNKTLAQKPRIGRGLEVGTRDDHFIDLGPVSAKDSKLNASLMVLPSSDAARRRAEALVQIKGGIGALHQSAREQTQKRILDMVSQSTSKKPKPSPLTQILDSVSSLKMNKNRKQESTERTPKSSDTLMSEKREELARLVSQGSCHADIAAANEASAEQKLLSRLEARDSIEQVLLNQHEQECQIVTCLRERKGPKLAGEKLLIRGIEEKYLS</sequence>